<organism evidence="3 4">
    <name type="scientific">Pygocentrus nattereri</name>
    <name type="common">Red-bellied piranha</name>
    <dbReference type="NCBI Taxonomy" id="42514"/>
    <lineage>
        <taxon>Eukaryota</taxon>
        <taxon>Metazoa</taxon>
        <taxon>Chordata</taxon>
        <taxon>Craniata</taxon>
        <taxon>Vertebrata</taxon>
        <taxon>Euteleostomi</taxon>
        <taxon>Actinopterygii</taxon>
        <taxon>Neopterygii</taxon>
        <taxon>Teleostei</taxon>
        <taxon>Ostariophysi</taxon>
        <taxon>Characiformes</taxon>
        <taxon>Characoidei</taxon>
        <taxon>Pygocentrus</taxon>
    </lineage>
</organism>
<reference evidence="3 4" key="1">
    <citation type="submission" date="2020-10" db="EMBL/GenBank/DDBJ databases">
        <title>Pygocentrus nattereri (red-bellied piranha) genome, fPygNat1, primary haplotype.</title>
        <authorList>
            <person name="Myers G."/>
            <person name="Meyer A."/>
            <person name="Karagic N."/>
            <person name="Pippel M."/>
            <person name="Winkler S."/>
            <person name="Tracey A."/>
            <person name="Wood J."/>
            <person name="Formenti G."/>
            <person name="Howe K."/>
            <person name="Fedrigo O."/>
            <person name="Jarvis E.D."/>
        </authorList>
    </citation>
    <scope>NUCLEOTIDE SEQUENCE [LARGE SCALE GENOMIC DNA]</scope>
</reference>
<reference evidence="3" key="3">
    <citation type="submission" date="2025-09" db="UniProtKB">
        <authorList>
            <consortium name="Ensembl"/>
        </authorList>
    </citation>
    <scope>IDENTIFICATION</scope>
</reference>
<evidence type="ECO:0000256" key="2">
    <source>
        <dbReference type="SAM" id="MobiDB-lite"/>
    </source>
</evidence>
<dbReference type="Ensembl" id="ENSPNAT00000069072.1">
    <property type="protein sequence ID" value="ENSPNAP00000061089.1"/>
    <property type="gene ID" value="ENSPNAG00000034043.1"/>
</dbReference>
<dbReference type="PANTHER" id="PTHR11505">
    <property type="entry name" value="L1 TRANSPOSABLE ELEMENT-RELATED"/>
    <property type="match status" value="1"/>
</dbReference>
<keyword evidence="4" id="KW-1185">Reference proteome</keyword>
<name>A0AAR2KF39_PYGNA</name>
<feature type="region of interest" description="Disordered" evidence="2">
    <location>
        <begin position="1"/>
        <end position="44"/>
    </location>
</feature>
<accession>A0AAR2KF39</accession>
<dbReference type="InterPro" id="IPR004244">
    <property type="entry name" value="Transposase_22"/>
</dbReference>
<reference evidence="3" key="2">
    <citation type="submission" date="2025-08" db="UniProtKB">
        <authorList>
            <consortium name="Ensembl"/>
        </authorList>
    </citation>
    <scope>IDENTIFICATION</scope>
</reference>
<evidence type="ECO:0000313" key="4">
    <source>
        <dbReference type="Proteomes" id="UP001501920"/>
    </source>
</evidence>
<evidence type="ECO:0000313" key="3">
    <source>
        <dbReference type="Ensembl" id="ENSPNAP00000061089.1"/>
    </source>
</evidence>
<protein>
    <recommendedName>
        <fullName evidence="5">L1 transposable element RRM domain-containing protein</fullName>
    </recommendedName>
</protein>
<dbReference type="GeneTree" id="ENSGT00940000160789"/>
<dbReference type="Gene3D" id="3.30.70.1820">
    <property type="entry name" value="L1 transposable element, RRM domain"/>
    <property type="match status" value="1"/>
</dbReference>
<feature type="compositionally biased region" description="Polar residues" evidence="2">
    <location>
        <begin position="12"/>
        <end position="25"/>
    </location>
</feature>
<evidence type="ECO:0008006" key="5">
    <source>
        <dbReference type="Google" id="ProtNLM"/>
    </source>
</evidence>
<feature type="coiled-coil region" evidence="1">
    <location>
        <begin position="63"/>
        <end position="118"/>
    </location>
</feature>
<evidence type="ECO:0000256" key="1">
    <source>
        <dbReference type="SAM" id="Coils"/>
    </source>
</evidence>
<dbReference type="Proteomes" id="UP001501920">
    <property type="component" value="Chromosome 19"/>
</dbReference>
<dbReference type="AlphaFoldDB" id="A0AAR2KF39"/>
<proteinExistence type="predicted"/>
<keyword evidence="1" id="KW-0175">Coiled coil</keyword>
<sequence length="308" mass="35270">MERGVATRSRKTASSVVDGTNSSRGDQGYSPELNPHGGDTPEPSLQRILDELHEFRRDNNVQLADIKQEIQGVNDRLDEAEERIEETETVLQAASMLIKRLAQRQTKLEARLIDQEGRARRENLRIYGVPENKEGADMVSFLDNLFKKALDLPSDRDLGIERAHRALTRRQDSAQGKPRSIVVKFESYRIKEEILRKAWQKKVVYCDETRFFVDHDFPTEVLKKRNEYADAKKVLKSERIKFQTLYPAKMRVFYDGDTQLYQDAAEATRDMAARGLSVTVVPPAASPDHEEIQLLAEGRKTASAEWRP</sequence>